<name>A0ABN7PN30_TIMPD</name>
<accession>A0ABN7PN30</accession>
<evidence type="ECO:0000256" key="1">
    <source>
        <dbReference type="ARBA" id="ARBA00001917"/>
    </source>
</evidence>
<dbReference type="Proteomes" id="UP001153148">
    <property type="component" value="Unassembled WGS sequence"/>
</dbReference>
<evidence type="ECO:0000259" key="3">
    <source>
        <dbReference type="PROSITE" id="PS51349"/>
    </source>
</evidence>
<proteinExistence type="predicted"/>
<reference evidence="4" key="1">
    <citation type="submission" date="2021-03" db="EMBL/GenBank/DDBJ databases">
        <authorList>
            <person name="Tran Van P."/>
        </authorList>
    </citation>
    <scope>NUCLEOTIDE SEQUENCE</scope>
</reference>
<comment type="cofactor">
    <cofactor evidence="1">
        <name>FMN</name>
        <dbReference type="ChEBI" id="CHEBI:58210"/>
    </cofactor>
</comment>
<dbReference type="PANTHER" id="PTHR10578">
    <property type="entry name" value="S -2-HYDROXY-ACID OXIDASE-RELATED"/>
    <property type="match status" value="1"/>
</dbReference>
<gene>
    <name evidence="4" type="ORF">TPAB3V08_LOCUS16202</name>
</gene>
<organism evidence="4 5">
    <name type="scientific">Timema podura</name>
    <name type="common">Walking stick</name>
    <dbReference type="NCBI Taxonomy" id="61482"/>
    <lineage>
        <taxon>Eukaryota</taxon>
        <taxon>Metazoa</taxon>
        <taxon>Ecdysozoa</taxon>
        <taxon>Arthropoda</taxon>
        <taxon>Hexapoda</taxon>
        <taxon>Insecta</taxon>
        <taxon>Pterygota</taxon>
        <taxon>Neoptera</taxon>
        <taxon>Polyneoptera</taxon>
        <taxon>Phasmatodea</taxon>
        <taxon>Timematodea</taxon>
        <taxon>Timematoidea</taxon>
        <taxon>Timematidae</taxon>
        <taxon>Timema</taxon>
    </lineage>
</organism>
<evidence type="ECO:0000313" key="5">
    <source>
        <dbReference type="Proteomes" id="UP001153148"/>
    </source>
</evidence>
<keyword evidence="5" id="KW-1185">Reference proteome</keyword>
<comment type="caution">
    <text evidence="4">The sequence shown here is derived from an EMBL/GenBank/DDBJ whole genome shotgun (WGS) entry which is preliminary data.</text>
</comment>
<protein>
    <recommendedName>
        <fullName evidence="3">FMN hydroxy acid dehydrogenase domain-containing protein</fullName>
    </recommendedName>
</protein>
<dbReference type="InterPro" id="IPR013785">
    <property type="entry name" value="Aldolase_TIM"/>
</dbReference>
<dbReference type="EMBL" id="CAJPIN010124333">
    <property type="protein sequence ID" value="CAG2069259.1"/>
    <property type="molecule type" value="Genomic_DNA"/>
</dbReference>
<evidence type="ECO:0000313" key="4">
    <source>
        <dbReference type="EMBL" id="CAG2069259.1"/>
    </source>
</evidence>
<dbReference type="PROSITE" id="PS51349">
    <property type="entry name" value="FMN_HYDROXY_ACID_DH_2"/>
    <property type="match status" value="1"/>
</dbReference>
<dbReference type="Gene3D" id="3.20.20.70">
    <property type="entry name" value="Aldolase class I"/>
    <property type="match status" value="1"/>
</dbReference>
<dbReference type="InterPro" id="IPR000262">
    <property type="entry name" value="FMN-dep_DH"/>
</dbReference>
<dbReference type="Pfam" id="PF01070">
    <property type="entry name" value="FMN_dh"/>
    <property type="match status" value="1"/>
</dbReference>
<evidence type="ECO:0000256" key="2">
    <source>
        <dbReference type="ARBA" id="ARBA00023002"/>
    </source>
</evidence>
<dbReference type="InterPro" id="IPR037396">
    <property type="entry name" value="FMN_HAD"/>
</dbReference>
<sequence length="65" mass="6931">MPVGVSPTAMQRMAHPDGECANAKAAGAMGTIFILSTLSTSSIEEVAAAAPNTIKWFQLYIYKDR</sequence>
<dbReference type="SUPFAM" id="SSF51395">
    <property type="entry name" value="FMN-linked oxidoreductases"/>
    <property type="match status" value="1"/>
</dbReference>
<feature type="domain" description="FMN hydroxy acid dehydrogenase" evidence="3">
    <location>
        <begin position="1"/>
        <end position="65"/>
    </location>
</feature>
<keyword evidence="2" id="KW-0560">Oxidoreductase</keyword>
<dbReference type="PANTHER" id="PTHR10578:SF149">
    <property type="entry name" value="2-HYDROXYACID OXIDASE 2"/>
    <property type="match status" value="1"/>
</dbReference>